<accession>Q8KEY1</accession>
<feature type="transmembrane region" description="Helical" evidence="7">
    <location>
        <begin position="262"/>
        <end position="285"/>
    </location>
</feature>
<dbReference type="Pfam" id="PF12704">
    <property type="entry name" value="MacB_PCD"/>
    <property type="match status" value="1"/>
</dbReference>
<gene>
    <name evidence="10" type="ordered locus">CT0551</name>
</gene>
<dbReference type="GO" id="GO:0005886">
    <property type="term" value="C:plasma membrane"/>
    <property type="evidence" value="ECO:0007669"/>
    <property type="project" value="UniProtKB-SubCell"/>
</dbReference>
<evidence type="ECO:0000313" key="10">
    <source>
        <dbReference type="EMBL" id="AAM71793.1"/>
    </source>
</evidence>
<evidence type="ECO:0000259" key="8">
    <source>
        <dbReference type="Pfam" id="PF02687"/>
    </source>
</evidence>
<feature type="transmembrane region" description="Helical" evidence="7">
    <location>
        <begin position="305"/>
        <end position="334"/>
    </location>
</feature>
<dbReference type="PANTHER" id="PTHR43738">
    <property type="entry name" value="ABC TRANSPORTER, MEMBRANE PROTEIN"/>
    <property type="match status" value="1"/>
</dbReference>
<keyword evidence="4 7" id="KW-0812">Transmembrane</keyword>
<dbReference type="InterPro" id="IPR003838">
    <property type="entry name" value="ABC3_permease_C"/>
</dbReference>
<keyword evidence="3" id="KW-1003">Cell membrane</keyword>
<dbReference type="STRING" id="194439.CT0551"/>
<comment type="subcellular location">
    <subcellularLocation>
        <location evidence="1">Cell membrane</location>
        <topology evidence="1">Multi-pass membrane protein</topology>
    </subcellularLocation>
</comment>
<evidence type="ECO:0000313" key="11">
    <source>
        <dbReference type="Proteomes" id="UP000001007"/>
    </source>
</evidence>
<feature type="domain" description="ABC3 transporter permease C-terminal" evidence="8">
    <location>
        <begin position="264"/>
        <end position="378"/>
    </location>
</feature>
<feature type="domain" description="MacB-like periplasmic core" evidence="9">
    <location>
        <begin position="29"/>
        <end position="233"/>
    </location>
</feature>
<keyword evidence="2" id="KW-0813">Transport</keyword>
<evidence type="ECO:0000256" key="3">
    <source>
        <dbReference type="ARBA" id="ARBA00022475"/>
    </source>
</evidence>
<feature type="transmembrane region" description="Helical" evidence="7">
    <location>
        <begin position="346"/>
        <end position="370"/>
    </location>
</feature>
<keyword evidence="5 7" id="KW-1133">Transmembrane helix</keyword>
<feature type="transmembrane region" description="Helical" evidence="7">
    <location>
        <begin position="25"/>
        <end position="50"/>
    </location>
</feature>
<evidence type="ECO:0000256" key="5">
    <source>
        <dbReference type="ARBA" id="ARBA00022989"/>
    </source>
</evidence>
<evidence type="ECO:0000256" key="1">
    <source>
        <dbReference type="ARBA" id="ARBA00004651"/>
    </source>
</evidence>
<organism evidence="10 11">
    <name type="scientific">Chlorobaculum tepidum (strain ATCC 49652 / DSM 12025 / NBRC 103806 / TLS)</name>
    <name type="common">Chlorobium tepidum</name>
    <dbReference type="NCBI Taxonomy" id="194439"/>
    <lineage>
        <taxon>Bacteria</taxon>
        <taxon>Pseudomonadati</taxon>
        <taxon>Chlorobiota</taxon>
        <taxon>Chlorobiia</taxon>
        <taxon>Chlorobiales</taxon>
        <taxon>Chlorobiaceae</taxon>
        <taxon>Chlorobaculum</taxon>
    </lineage>
</organism>
<dbReference type="Proteomes" id="UP000001007">
    <property type="component" value="Chromosome"/>
</dbReference>
<dbReference type="KEGG" id="cte:CT0551"/>
<dbReference type="EnsemblBacteria" id="AAM71793">
    <property type="protein sequence ID" value="AAM71793"/>
    <property type="gene ID" value="CT0551"/>
</dbReference>
<reference evidence="10 11" key="1">
    <citation type="journal article" date="2002" name="Proc. Natl. Acad. Sci. U.S.A.">
        <title>The complete genome sequence of Chlorobium tepidum TLS, a photosynthetic, anaerobic, green-sulfur bacterium.</title>
        <authorList>
            <person name="Eisen J.A."/>
            <person name="Nelson K.E."/>
            <person name="Paulsen I.T."/>
            <person name="Heidelberg J.F."/>
            <person name="Wu M."/>
            <person name="Dodson R.J."/>
            <person name="Deboy R."/>
            <person name="Gwinn M.L."/>
            <person name="Nelson W.C."/>
            <person name="Haft D.H."/>
            <person name="Hickey E.K."/>
            <person name="Peterson J.D."/>
            <person name="Durkin A.S."/>
            <person name="Kolonay J.L."/>
            <person name="Yang F."/>
            <person name="Holt I."/>
            <person name="Umayam L.A."/>
            <person name="Mason T."/>
            <person name="Brenner M."/>
            <person name="Shea T.P."/>
            <person name="Parksey D."/>
            <person name="Nierman W.C."/>
            <person name="Feldblyum T.V."/>
            <person name="Hansen C.L."/>
            <person name="Craven M.B."/>
            <person name="Radune D."/>
            <person name="Vamathevan J."/>
            <person name="Khouri H."/>
            <person name="White O."/>
            <person name="Gruber T.M."/>
            <person name="Ketchum K.A."/>
            <person name="Venter J.C."/>
            <person name="Tettelin H."/>
            <person name="Bryant D.A."/>
            <person name="Fraser C.M."/>
        </authorList>
    </citation>
    <scope>NUCLEOTIDE SEQUENCE [LARGE SCALE GENOMIC DNA]</scope>
    <source>
        <strain evidence="11">ATCC 49652 / DSM 12025 / NBRC 103806 / TLS</strain>
    </source>
</reference>
<dbReference type="HOGENOM" id="CLU_000604_8_9_10"/>
<dbReference type="RefSeq" id="WP_010932238.1">
    <property type="nucleotide sequence ID" value="NC_002932.3"/>
</dbReference>
<dbReference type="InterPro" id="IPR051125">
    <property type="entry name" value="ABC-4/HrtB_transporter"/>
</dbReference>
<evidence type="ECO:0000256" key="2">
    <source>
        <dbReference type="ARBA" id="ARBA00022448"/>
    </source>
</evidence>
<keyword evidence="6 7" id="KW-0472">Membrane</keyword>
<dbReference type="InterPro" id="IPR025857">
    <property type="entry name" value="MacB_PCD"/>
</dbReference>
<dbReference type="EMBL" id="AE006470">
    <property type="protein sequence ID" value="AAM71793.1"/>
    <property type="molecule type" value="Genomic_DNA"/>
</dbReference>
<dbReference type="PANTHER" id="PTHR43738:SF1">
    <property type="entry name" value="HEMIN TRANSPORT SYSTEM PERMEASE PROTEIN HRTB-RELATED"/>
    <property type="match status" value="1"/>
</dbReference>
<proteinExistence type="predicted"/>
<evidence type="ECO:0000256" key="6">
    <source>
        <dbReference type="ARBA" id="ARBA00023136"/>
    </source>
</evidence>
<protein>
    <submittedName>
        <fullName evidence="10">ABC-type export system, membrane protein</fullName>
    </submittedName>
</protein>
<dbReference type="OrthoDB" id="9784014at2"/>
<dbReference type="PATRIC" id="fig|194439.7.peg.516"/>
<dbReference type="eggNOG" id="COG0577">
    <property type="taxonomic scope" value="Bacteria"/>
</dbReference>
<evidence type="ECO:0000259" key="9">
    <source>
        <dbReference type="Pfam" id="PF12704"/>
    </source>
</evidence>
<evidence type="ECO:0000256" key="7">
    <source>
        <dbReference type="SAM" id="Phobius"/>
    </source>
</evidence>
<name>Q8KEY1_CHLTE</name>
<sequence length="384" mass="41595">MNVMKPVSGIYRVALKLLMNDKSKFTALLVGITFAVFLMVMMMSMFSGILARSCAPVYNIGAKIWVMDPAVNNTNSSIPMPDYILSASRSIPGVKYAVPLYFGSALVKLKDGTYQAATVVGLDDATLFGRPEMLEGRIEDVFAENAFVVVKDAEYAKLESPKIGTQFEINDNRGTVVGLAKVASSGLFGIPTLYTTYNRAITYIPSARFTISYVLIEPKSEADVPGIQKAIAKLGYEALTREQFVQKVSNFYTFKTGVGINILMMTGISFVVGLSISGQTFYTFILENIGKFGAMKAIGAKGNELVSMILVQAVVTSLIGYGLGVGAASTFMIVAKLRMPDYAAQLTYQTLGLALVMVMIIAAVSSYIGVRKVLQIQPFDIFRG</sequence>
<evidence type="ECO:0000256" key="4">
    <source>
        <dbReference type="ARBA" id="ARBA00022692"/>
    </source>
</evidence>
<keyword evidence="11" id="KW-1185">Reference proteome</keyword>
<dbReference type="AlphaFoldDB" id="Q8KEY1"/>
<dbReference type="Pfam" id="PF02687">
    <property type="entry name" value="FtsX"/>
    <property type="match status" value="1"/>
</dbReference>